<organism evidence="2 3">
    <name type="scientific">Habropoda laboriosa</name>
    <dbReference type="NCBI Taxonomy" id="597456"/>
    <lineage>
        <taxon>Eukaryota</taxon>
        <taxon>Metazoa</taxon>
        <taxon>Ecdysozoa</taxon>
        <taxon>Arthropoda</taxon>
        <taxon>Hexapoda</taxon>
        <taxon>Insecta</taxon>
        <taxon>Pterygota</taxon>
        <taxon>Neoptera</taxon>
        <taxon>Endopterygota</taxon>
        <taxon>Hymenoptera</taxon>
        <taxon>Apocrita</taxon>
        <taxon>Aculeata</taxon>
        <taxon>Apoidea</taxon>
        <taxon>Anthophila</taxon>
        <taxon>Apidae</taxon>
        <taxon>Habropoda</taxon>
    </lineage>
</organism>
<feature type="compositionally biased region" description="Basic and acidic residues" evidence="1">
    <location>
        <begin position="36"/>
        <end position="52"/>
    </location>
</feature>
<accession>A0A0L7RG72</accession>
<gene>
    <name evidence="2" type="ORF">WH47_08218</name>
</gene>
<feature type="region of interest" description="Disordered" evidence="1">
    <location>
        <begin position="36"/>
        <end position="79"/>
    </location>
</feature>
<evidence type="ECO:0000256" key="1">
    <source>
        <dbReference type="SAM" id="MobiDB-lite"/>
    </source>
</evidence>
<dbReference type="EMBL" id="KQ414596">
    <property type="protein sequence ID" value="KOC69957.1"/>
    <property type="molecule type" value="Genomic_DNA"/>
</dbReference>
<dbReference type="AlphaFoldDB" id="A0A0L7RG72"/>
<evidence type="ECO:0000313" key="3">
    <source>
        <dbReference type="Proteomes" id="UP000053825"/>
    </source>
</evidence>
<feature type="compositionally biased region" description="Basic and acidic residues" evidence="1">
    <location>
        <begin position="122"/>
        <end position="137"/>
    </location>
</feature>
<dbReference type="Proteomes" id="UP000053825">
    <property type="component" value="Unassembled WGS sequence"/>
</dbReference>
<proteinExistence type="predicted"/>
<protein>
    <submittedName>
        <fullName evidence="2">Uncharacterized protein</fullName>
    </submittedName>
</protein>
<name>A0A0L7RG72_9HYME</name>
<sequence>MDKLSAVSSPSESRRQPAVTGLATFLLALSASRIDDRSPFVKRGQATEERSETSTAHRRHDARGKNVHDKKPRASLGKSQEVEARAYIAKAILLSSRTKKPEDVWKTSLDSSPRGPRVARPSSKEQHPNDIRPEFHQIVHNRANLPEAKYRNRSQEEFLDLEQS</sequence>
<reference evidence="2 3" key="1">
    <citation type="submission" date="2015-07" db="EMBL/GenBank/DDBJ databases">
        <title>The genome of Habropoda laboriosa.</title>
        <authorList>
            <person name="Pan H."/>
            <person name="Kapheim K."/>
        </authorList>
    </citation>
    <scope>NUCLEOTIDE SEQUENCE [LARGE SCALE GENOMIC DNA]</scope>
    <source>
        <strain evidence="2">0110345459</strain>
    </source>
</reference>
<keyword evidence="3" id="KW-1185">Reference proteome</keyword>
<feature type="region of interest" description="Disordered" evidence="1">
    <location>
        <begin position="98"/>
        <end position="164"/>
    </location>
</feature>
<evidence type="ECO:0000313" key="2">
    <source>
        <dbReference type="EMBL" id="KOC69957.1"/>
    </source>
</evidence>